<evidence type="ECO:0000256" key="1">
    <source>
        <dbReference type="SAM" id="MobiDB-lite"/>
    </source>
</evidence>
<evidence type="ECO:0000313" key="3">
    <source>
        <dbReference type="Proteomes" id="UP001320420"/>
    </source>
</evidence>
<keyword evidence="3" id="KW-1185">Reference proteome</keyword>
<proteinExistence type="predicted"/>
<organism evidence="2 3">
    <name type="scientific">Diatrype stigma</name>
    <dbReference type="NCBI Taxonomy" id="117547"/>
    <lineage>
        <taxon>Eukaryota</taxon>
        <taxon>Fungi</taxon>
        <taxon>Dikarya</taxon>
        <taxon>Ascomycota</taxon>
        <taxon>Pezizomycotina</taxon>
        <taxon>Sordariomycetes</taxon>
        <taxon>Xylariomycetidae</taxon>
        <taxon>Xylariales</taxon>
        <taxon>Diatrypaceae</taxon>
        <taxon>Diatrype</taxon>
    </lineage>
</organism>
<name>A0AAN9YSR6_9PEZI</name>
<dbReference type="AlphaFoldDB" id="A0AAN9YSR6"/>
<evidence type="ECO:0000313" key="2">
    <source>
        <dbReference type="EMBL" id="KAK7752899.1"/>
    </source>
</evidence>
<sequence>MASSPQDNTPPIDIQLSFDRSTHAYSQPEPPTIAMAVTSRAQHSITVFTWSRPLDPTGAFPDPRSIVAHGREKDEHGSERKVRQYERGRS</sequence>
<gene>
    <name evidence="2" type="ORF">SLS62_005058</name>
</gene>
<feature type="region of interest" description="Disordered" evidence="1">
    <location>
        <begin position="56"/>
        <end position="90"/>
    </location>
</feature>
<dbReference type="Proteomes" id="UP001320420">
    <property type="component" value="Unassembled WGS sequence"/>
</dbReference>
<accession>A0AAN9YSR6</accession>
<comment type="caution">
    <text evidence="2">The sequence shown here is derived from an EMBL/GenBank/DDBJ whole genome shotgun (WGS) entry which is preliminary data.</text>
</comment>
<feature type="region of interest" description="Disordered" evidence="1">
    <location>
        <begin position="1"/>
        <end position="28"/>
    </location>
</feature>
<feature type="compositionally biased region" description="Basic and acidic residues" evidence="1">
    <location>
        <begin position="69"/>
        <end position="90"/>
    </location>
</feature>
<protein>
    <submittedName>
        <fullName evidence="2">Uncharacterized protein</fullName>
    </submittedName>
</protein>
<reference evidence="2 3" key="1">
    <citation type="submission" date="2024-02" db="EMBL/GenBank/DDBJ databases">
        <title>De novo assembly and annotation of 12 fungi associated with fruit tree decline syndrome in Ontario, Canada.</title>
        <authorList>
            <person name="Sulman M."/>
            <person name="Ellouze W."/>
            <person name="Ilyukhin E."/>
        </authorList>
    </citation>
    <scope>NUCLEOTIDE SEQUENCE [LARGE SCALE GENOMIC DNA]</scope>
    <source>
        <strain evidence="2 3">M11/M66-122</strain>
    </source>
</reference>
<dbReference type="EMBL" id="JAKJXP020000033">
    <property type="protein sequence ID" value="KAK7752899.1"/>
    <property type="molecule type" value="Genomic_DNA"/>
</dbReference>